<reference evidence="1 2" key="1">
    <citation type="submission" date="2017-06" db="EMBL/GenBank/DDBJ databases">
        <title>Genome sequencing of cyanobaciteial culture collection at National Institute for Environmental Studies (NIES).</title>
        <authorList>
            <person name="Hirose Y."/>
            <person name="Shimura Y."/>
            <person name="Fujisawa T."/>
            <person name="Nakamura Y."/>
            <person name="Kawachi M."/>
        </authorList>
    </citation>
    <scope>NUCLEOTIDE SEQUENCE [LARGE SCALE GENOMIC DNA]</scope>
    <source>
        <strain evidence="1 2">NIES-23</strain>
    </source>
</reference>
<sequence length="82" mass="9517">METKEKVEFAGLPLAVYREIAAHLRQVEGVEVSLIPQSSQQFDYYQSQIEGLCIAWNANTNAESRQRVQQILTYYKNRYGVF</sequence>
<evidence type="ECO:0000313" key="2">
    <source>
        <dbReference type="Proteomes" id="UP000217507"/>
    </source>
</evidence>
<dbReference type="AlphaFoldDB" id="A0A1Z4KKI7"/>
<dbReference type="EMBL" id="AP018216">
    <property type="protein sequence ID" value="BAY69476.1"/>
    <property type="molecule type" value="Genomic_DNA"/>
</dbReference>
<name>A0A1Z4KKI7_ANAVA</name>
<organism evidence="1 2">
    <name type="scientific">Trichormus variabilis NIES-23</name>
    <dbReference type="NCBI Taxonomy" id="1973479"/>
    <lineage>
        <taxon>Bacteria</taxon>
        <taxon>Bacillati</taxon>
        <taxon>Cyanobacteriota</taxon>
        <taxon>Cyanophyceae</taxon>
        <taxon>Nostocales</taxon>
        <taxon>Nostocaceae</taxon>
        <taxon>Trichormus</taxon>
    </lineage>
</organism>
<accession>A0A1Z4KKI7</accession>
<proteinExistence type="predicted"/>
<evidence type="ECO:0000313" key="1">
    <source>
        <dbReference type="EMBL" id="BAY69476.1"/>
    </source>
</evidence>
<protein>
    <submittedName>
        <fullName evidence="1">Uncharacterized protein</fullName>
    </submittedName>
</protein>
<gene>
    <name evidence="1" type="ORF">NIES23_22700</name>
</gene>
<dbReference type="Proteomes" id="UP000217507">
    <property type="component" value="Chromosome"/>
</dbReference>